<reference evidence="1 2" key="1">
    <citation type="journal article" date="2019" name="Commun. Biol.">
        <title>The bagworm genome reveals a unique fibroin gene that provides high tensile strength.</title>
        <authorList>
            <person name="Kono N."/>
            <person name="Nakamura H."/>
            <person name="Ohtoshi R."/>
            <person name="Tomita M."/>
            <person name="Numata K."/>
            <person name="Arakawa K."/>
        </authorList>
    </citation>
    <scope>NUCLEOTIDE SEQUENCE [LARGE SCALE GENOMIC DNA]</scope>
</reference>
<proteinExistence type="predicted"/>
<name>A0A4C1Z9F8_EUMVA</name>
<organism evidence="1 2">
    <name type="scientific">Eumeta variegata</name>
    <name type="common">Bagworm moth</name>
    <name type="synonym">Eumeta japonica</name>
    <dbReference type="NCBI Taxonomy" id="151549"/>
    <lineage>
        <taxon>Eukaryota</taxon>
        <taxon>Metazoa</taxon>
        <taxon>Ecdysozoa</taxon>
        <taxon>Arthropoda</taxon>
        <taxon>Hexapoda</taxon>
        <taxon>Insecta</taxon>
        <taxon>Pterygota</taxon>
        <taxon>Neoptera</taxon>
        <taxon>Endopterygota</taxon>
        <taxon>Lepidoptera</taxon>
        <taxon>Glossata</taxon>
        <taxon>Ditrysia</taxon>
        <taxon>Tineoidea</taxon>
        <taxon>Psychidae</taxon>
        <taxon>Oiketicinae</taxon>
        <taxon>Eumeta</taxon>
    </lineage>
</organism>
<protein>
    <submittedName>
        <fullName evidence="1">Uncharacterized protein</fullName>
    </submittedName>
</protein>
<sequence length="138" mass="14583">MFLKNPTAESYLLISDGGVVRTLSFPRWVGAGRALLMAVVVDALISSATDGLMSYPGYEACVILHIGHTFLEKVTNKVSSDDDGEPGMKKTDLEAGACAGATDGGQFSGWRGASARAVTCERAHPKEYQSVTNGRSLV</sequence>
<evidence type="ECO:0000313" key="1">
    <source>
        <dbReference type="EMBL" id="GBP83942.1"/>
    </source>
</evidence>
<keyword evidence="2" id="KW-1185">Reference proteome</keyword>
<comment type="caution">
    <text evidence="1">The sequence shown here is derived from an EMBL/GenBank/DDBJ whole genome shotgun (WGS) entry which is preliminary data.</text>
</comment>
<dbReference type="AlphaFoldDB" id="A0A4C1Z9F8"/>
<accession>A0A4C1Z9F8</accession>
<gene>
    <name evidence="1" type="ORF">EVAR_66512_1</name>
</gene>
<dbReference type="Proteomes" id="UP000299102">
    <property type="component" value="Unassembled WGS sequence"/>
</dbReference>
<evidence type="ECO:0000313" key="2">
    <source>
        <dbReference type="Proteomes" id="UP000299102"/>
    </source>
</evidence>
<dbReference type="EMBL" id="BGZK01001650">
    <property type="protein sequence ID" value="GBP83942.1"/>
    <property type="molecule type" value="Genomic_DNA"/>
</dbReference>